<dbReference type="InterPro" id="IPR036116">
    <property type="entry name" value="FN3_sf"/>
</dbReference>
<gene>
    <name evidence="5" type="ORF">mRhiFer1_014978</name>
</gene>
<feature type="compositionally biased region" description="Polar residues" evidence="2">
    <location>
        <begin position="401"/>
        <end position="411"/>
    </location>
</feature>
<dbReference type="CDD" id="cd00063">
    <property type="entry name" value="FN3"/>
    <property type="match status" value="2"/>
</dbReference>
<dbReference type="SMART" id="SM00060">
    <property type="entry name" value="FN3"/>
    <property type="match status" value="1"/>
</dbReference>
<evidence type="ECO:0000256" key="3">
    <source>
        <dbReference type="SAM" id="Phobius"/>
    </source>
</evidence>
<dbReference type="FunFam" id="2.60.40.10:FF:000253">
    <property type="entry name" value="Sidekick cell adhesion molecule 1"/>
    <property type="match status" value="1"/>
</dbReference>
<evidence type="ECO:0000313" key="6">
    <source>
        <dbReference type="Proteomes" id="UP000585614"/>
    </source>
</evidence>
<dbReference type="InterPro" id="IPR013783">
    <property type="entry name" value="Ig-like_fold"/>
</dbReference>
<organism evidence="5 6">
    <name type="scientific">Rhinolophus ferrumequinum</name>
    <name type="common">Greater horseshoe bat</name>
    <dbReference type="NCBI Taxonomy" id="59479"/>
    <lineage>
        <taxon>Eukaryota</taxon>
        <taxon>Metazoa</taxon>
        <taxon>Chordata</taxon>
        <taxon>Craniata</taxon>
        <taxon>Vertebrata</taxon>
        <taxon>Euteleostomi</taxon>
        <taxon>Mammalia</taxon>
        <taxon>Eutheria</taxon>
        <taxon>Laurasiatheria</taxon>
        <taxon>Chiroptera</taxon>
        <taxon>Yinpterochiroptera</taxon>
        <taxon>Rhinolophoidea</taxon>
        <taxon>Rhinolophidae</taxon>
        <taxon>Rhinolophinae</taxon>
        <taxon>Rhinolophus</taxon>
    </lineage>
</organism>
<proteinExistence type="predicted"/>
<feature type="compositionally biased region" description="Polar residues" evidence="2">
    <location>
        <begin position="326"/>
        <end position="344"/>
    </location>
</feature>
<dbReference type="EMBL" id="JACAGC010000020">
    <property type="protein sequence ID" value="KAF6299625.1"/>
    <property type="molecule type" value="Genomic_DNA"/>
</dbReference>
<keyword evidence="3" id="KW-0472">Membrane</keyword>
<feature type="domain" description="Fibronectin type-III" evidence="4">
    <location>
        <begin position="1"/>
        <end position="63"/>
    </location>
</feature>
<dbReference type="InterPro" id="IPR003961">
    <property type="entry name" value="FN3_dom"/>
</dbReference>
<dbReference type="Proteomes" id="UP000585614">
    <property type="component" value="Unassembled WGS sequence"/>
</dbReference>
<feature type="transmembrane region" description="Helical" evidence="3">
    <location>
        <begin position="216"/>
        <end position="239"/>
    </location>
</feature>
<feature type="region of interest" description="Disordered" evidence="2">
    <location>
        <begin position="49"/>
        <end position="71"/>
    </location>
</feature>
<dbReference type="SUPFAM" id="SSF49265">
    <property type="entry name" value="Fibronectin type III"/>
    <property type="match status" value="2"/>
</dbReference>
<name>A0A7J7TGG1_RHIFE</name>
<dbReference type="Gene3D" id="2.60.40.10">
    <property type="entry name" value="Immunoglobulins"/>
    <property type="match status" value="2"/>
</dbReference>
<dbReference type="InterPro" id="IPR050991">
    <property type="entry name" value="ECM_Regulatory_Proteins"/>
</dbReference>
<keyword evidence="3" id="KW-1133">Transmembrane helix</keyword>
<protein>
    <submittedName>
        <fullName evidence="5">Sidekick cell adhesion molecule 2</fullName>
    </submittedName>
</protein>
<keyword evidence="1" id="KW-0677">Repeat</keyword>
<feature type="domain" description="Fibronectin type-III" evidence="4">
    <location>
        <begin position="67"/>
        <end position="162"/>
    </location>
</feature>
<evidence type="ECO:0000256" key="1">
    <source>
        <dbReference type="ARBA" id="ARBA00022737"/>
    </source>
</evidence>
<feature type="compositionally biased region" description="Polar residues" evidence="2">
    <location>
        <begin position="53"/>
        <end position="71"/>
    </location>
</feature>
<feature type="region of interest" description="Disordered" evidence="2">
    <location>
        <begin position="384"/>
        <end position="458"/>
    </location>
</feature>
<sequence>MIYFWEDQQRNLTERVKTLFLAENSVKLKNLTGYTTYMVSVAAFNAAGDGPRSTPTRGQTQQAAPSAPSSVKFSELTTTSVNVSWEAPRFPNGVLEGYRLVYEPCTPVDGVSKIVTVDVKGNSPLWLKVKDLAEGMTYRFRIRAKTFTYGPEIEANITTGPGEGAPGPPGVPIIVRYSSAIAIHWSSGDPGKGPVTRYVIEARPSAQKANPFYEEWWFLVVIALVGLIFILLLVFVLIIRGQSKKYAKKTDSGNNAKSGALGHGEMMSLDESSFPALELNNRRLSVKNSFCRKNGLYTRSPPRPSPGSLHYSDEDVTKYNDLIQAESSSLTEKPSEISDSQGSDSEYEVDPNPQKAHSFVNHYISDPTYYNSWRRQQKGISRAQAYSYTESDSGDPDHATMANSSSAQQGSLFRPKASRTPTPQNPPNPPSQQSTLYRPPSSLAPGSRAPIAGFSSFV</sequence>
<evidence type="ECO:0000256" key="2">
    <source>
        <dbReference type="SAM" id="MobiDB-lite"/>
    </source>
</evidence>
<accession>A0A7J7TGG1</accession>
<feature type="region of interest" description="Disordered" evidence="2">
    <location>
        <begin position="326"/>
        <end position="353"/>
    </location>
</feature>
<dbReference type="PANTHER" id="PTHR46708">
    <property type="entry name" value="TENASCIN"/>
    <property type="match status" value="1"/>
</dbReference>
<dbReference type="PROSITE" id="PS50853">
    <property type="entry name" value="FN3"/>
    <property type="match status" value="2"/>
</dbReference>
<evidence type="ECO:0000313" key="5">
    <source>
        <dbReference type="EMBL" id="KAF6299625.1"/>
    </source>
</evidence>
<dbReference type="Pfam" id="PF00041">
    <property type="entry name" value="fn3"/>
    <property type="match status" value="2"/>
</dbReference>
<dbReference type="PANTHER" id="PTHR46708:SF2">
    <property type="entry name" value="FIBRONECTIN TYPE-III DOMAIN-CONTAINING PROTEIN"/>
    <property type="match status" value="1"/>
</dbReference>
<reference evidence="5 6" key="1">
    <citation type="journal article" date="2020" name="Nature">
        <title>Six reference-quality genomes reveal evolution of bat adaptations.</title>
        <authorList>
            <person name="Jebb D."/>
            <person name="Huang Z."/>
            <person name="Pippel M."/>
            <person name="Hughes G.M."/>
            <person name="Lavrichenko K."/>
            <person name="Devanna P."/>
            <person name="Winkler S."/>
            <person name="Jermiin L.S."/>
            <person name="Skirmuntt E.C."/>
            <person name="Katzourakis A."/>
            <person name="Burkitt-Gray L."/>
            <person name="Ray D.A."/>
            <person name="Sullivan K.A.M."/>
            <person name="Roscito J.G."/>
            <person name="Kirilenko B.M."/>
            <person name="Davalos L.M."/>
            <person name="Corthals A.P."/>
            <person name="Power M.L."/>
            <person name="Jones G."/>
            <person name="Ransome R.D."/>
            <person name="Dechmann D.K.N."/>
            <person name="Locatelli A.G."/>
            <person name="Puechmaille S.J."/>
            <person name="Fedrigo O."/>
            <person name="Jarvis E.D."/>
            <person name="Hiller M."/>
            <person name="Vernes S.C."/>
            <person name="Myers E.W."/>
            <person name="Teeling E.C."/>
        </authorList>
    </citation>
    <scope>NUCLEOTIDE SEQUENCE [LARGE SCALE GENOMIC DNA]</scope>
    <source>
        <strain evidence="5">MRhiFer1</strain>
        <tissue evidence="5">Lung</tissue>
    </source>
</reference>
<evidence type="ECO:0000259" key="4">
    <source>
        <dbReference type="PROSITE" id="PS50853"/>
    </source>
</evidence>
<keyword evidence="3" id="KW-0812">Transmembrane</keyword>
<comment type="caution">
    <text evidence="5">The sequence shown here is derived from an EMBL/GenBank/DDBJ whole genome shotgun (WGS) entry which is preliminary data.</text>
</comment>
<dbReference type="AlphaFoldDB" id="A0A7J7TGG1"/>